<dbReference type="PANTHER" id="PTHR46696:SF1">
    <property type="entry name" value="CYTOCHROME P450 YJIB-RELATED"/>
    <property type="match status" value="1"/>
</dbReference>
<evidence type="ECO:0000313" key="3">
    <source>
        <dbReference type="EMBL" id="TCO43761.1"/>
    </source>
</evidence>
<evidence type="ECO:0008006" key="5">
    <source>
        <dbReference type="Google" id="ProtNLM"/>
    </source>
</evidence>
<dbReference type="InterPro" id="IPR036396">
    <property type="entry name" value="Cyt_P450_sf"/>
</dbReference>
<dbReference type="Gene3D" id="1.10.630.10">
    <property type="entry name" value="Cytochrome P450"/>
    <property type="match status" value="1"/>
</dbReference>
<dbReference type="RefSeq" id="WP_132126493.1">
    <property type="nucleotide sequence ID" value="NZ_SLWS01000027.1"/>
</dbReference>
<organism evidence="3 4">
    <name type="scientific">Actinocrispum wychmicini</name>
    <dbReference type="NCBI Taxonomy" id="1213861"/>
    <lineage>
        <taxon>Bacteria</taxon>
        <taxon>Bacillati</taxon>
        <taxon>Actinomycetota</taxon>
        <taxon>Actinomycetes</taxon>
        <taxon>Pseudonocardiales</taxon>
        <taxon>Pseudonocardiaceae</taxon>
        <taxon>Actinocrispum</taxon>
    </lineage>
</organism>
<protein>
    <recommendedName>
        <fullName evidence="5">Cytochrome P450</fullName>
    </recommendedName>
</protein>
<dbReference type="Pfam" id="PF00067">
    <property type="entry name" value="p450"/>
    <property type="match status" value="1"/>
</dbReference>
<keyword evidence="2" id="KW-0503">Monooxygenase</keyword>
<dbReference type="OrthoDB" id="5500002at2"/>
<accession>A0A4R2IG41</accession>
<reference evidence="3 4" key="1">
    <citation type="submission" date="2019-03" db="EMBL/GenBank/DDBJ databases">
        <title>Genomic Encyclopedia of Type Strains, Phase IV (KMG-IV): sequencing the most valuable type-strain genomes for metagenomic binning, comparative biology and taxonomic classification.</title>
        <authorList>
            <person name="Goeker M."/>
        </authorList>
    </citation>
    <scope>NUCLEOTIDE SEQUENCE [LARGE SCALE GENOMIC DNA]</scope>
    <source>
        <strain evidence="3 4">DSM 45934</strain>
    </source>
</reference>
<dbReference type="PROSITE" id="PS00086">
    <property type="entry name" value="CYTOCHROME_P450"/>
    <property type="match status" value="1"/>
</dbReference>
<comment type="similarity">
    <text evidence="1 2">Belongs to the cytochrome P450 family.</text>
</comment>
<dbReference type="GO" id="GO:0005506">
    <property type="term" value="F:iron ion binding"/>
    <property type="evidence" value="ECO:0007669"/>
    <property type="project" value="InterPro"/>
</dbReference>
<dbReference type="AlphaFoldDB" id="A0A4R2IG41"/>
<dbReference type="Proteomes" id="UP000295680">
    <property type="component" value="Unassembled WGS sequence"/>
</dbReference>
<proteinExistence type="inferred from homology"/>
<dbReference type="GO" id="GO:0016705">
    <property type="term" value="F:oxidoreductase activity, acting on paired donors, with incorporation or reduction of molecular oxygen"/>
    <property type="evidence" value="ECO:0007669"/>
    <property type="project" value="InterPro"/>
</dbReference>
<keyword evidence="2" id="KW-0560">Oxidoreductase</keyword>
<keyword evidence="4" id="KW-1185">Reference proteome</keyword>
<keyword evidence="2" id="KW-0349">Heme</keyword>
<dbReference type="SUPFAM" id="SSF48264">
    <property type="entry name" value="Cytochrome P450"/>
    <property type="match status" value="1"/>
</dbReference>
<dbReference type="InterPro" id="IPR017972">
    <property type="entry name" value="Cyt_P450_CS"/>
</dbReference>
<name>A0A4R2IG41_9PSEU</name>
<comment type="caution">
    <text evidence="3">The sequence shown here is derived from an EMBL/GenBank/DDBJ whole genome shotgun (WGS) entry which is preliminary data.</text>
</comment>
<gene>
    <name evidence="3" type="ORF">EV192_1273</name>
</gene>
<sequence>MAVKRIELPGGSKAWLVTGHDNVRSGLADPRFSLSKDNAADGYAGFSLPPALDANLLNLDPPDHTRLRRLVTGAFTAKRVAGMRAKIEATANRLLDGLTAEVDLIATYAAPLPVITIGELLGIPPDRLSDFRGWTTTLITQGAGMREAVQSVCRFIVELIARKRTEPADDLISAMIAARDGADQLSEDELLSLAFLILWAGYENSVQLIGNSIHAVLRGGERPDTEELLRTANPNLHGLRRFALRDVTVEGTTIAKGQTVLFDIQAANDEAAPHVSFGAGIHHCLGAPLARLELEIALDTLFHRFPDVQLVRAQDRVSFRSRGVAELRVRLST</sequence>
<keyword evidence="2" id="KW-0408">Iron</keyword>
<evidence type="ECO:0000256" key="2">
    <source>
        <dbReference type="RuleBase" id="RU000461"/>
    </source>
</evidence>
<keyword evidence="2" id="KW-0479">Metal-binding</keyword>
<dbReference type="GO" id="GO:0004497">
    <property type="term" value="F:monooxygenase activity"/>
    <property type="evidence" value="ECO:0007669"/>
    <property type="project" value="UniProtKB-KW"/>
</dbReference>
<dbReference type="InterPro" id="IPR001128">
    <property type="entry name" value="Cyt_P450"/>
</dbReference>
<evidence type="ECO:0000256" key="1">
    <source>
        <dbReference type="ARBA" id="ARBA00010617"/>
    </source>
</evidence>
<dbReference type="GO" id="GO:0020037">
    <property type="term" value="F:heme binding"/>
    <property type="evidence" value="ECO:0007669"/>
    <property type="project" value="InterPro"/>
</dbReference>
<evidence type="ECO:0000313" key="4">
    <source>
        <dbReference type="Proteomes" id="UP000295680"/>
    </source>
</evidence>
<dbReference type="EMBL" id="SLWS01000027">
    <property type="protein sequence ID" value="TCO43761.1"/>
    <property type="molecule type" value="Genomic_DNA"/>
</dbReference>
<dbReference type="PANTHER" id="PTHR46696">
    <property type="entry name" value="P450, PUTATIVE (EUROFUNG)-RELATED"/>
    <property type="match status" value="1"/>
</dbReference>
<dbReference type="PRINTS" id="PR00359">
    <property type="entry name" value="BP450"/>
</dbReference>
<dbReference type="InterPro" id="IPR002397">
    <property type="entry name" value="Cyt_P450_B"/>
</dbReference>